<reference evidence="1" key="1">
    <citation type="submission" date="2020-04" db="EMBL/GenBank/DDBJ databases">
        <authorList>
            <person name="Chiriac C."/>
            <person name="Salcher M."/>
            <person name="Ghai R."/>
            <person name="Kavagutti S V."/>
        </authorList>
    </citation>
    <scope>NUCLEOTIDE SEQUENCE</scope>
</reference>
<evidence type="ECO:0000313" key="1">
    <source>
        <dbReference type="EMBL" id="CAB4131103.1"/>
    </source>
</evidence>
<organism evidence="1">
    <name type="scientific">uncultured Caudovirales phage</name>
    <dbReference type="NCBI Taxonomy" id="2100421"/>
    <lineage>
        <taxon>Viruses</taxon>
        <taxon>Duplodnaviria</taxon>
        <taxon>Heunggongvirae</taxon>
        <taxon>Uroviricota</taxon>
        <taxon>Caudoviricetes</taxon>
        <taxon>Peduoviridae</taxon>
        <taxon>Maltschvirus</taxon>
        <taxon>Maltschvirus maltsch</taxon>
    </lineage>
</organism>
<dbReference type="EMBL" id="LR796294">
    <property type="protein sequence ID" value="CAB4135198.1"/>
    <property type="molecule type" value="Genomic_DNA"/>
</dbReference>
<dbReference type="EMBL" id="LR796249">
    <property type="protein sequence ID" value="CAB4131103.1"/>
    <property type="molecule type" value="Genomic_DNA"/>
</dbReference>
<name>A0A6J5LCN0_9CAUD</name>
<protein>
    <submittedName>
        <fullName evidence="1">Uncharacterized protein</fullName>
    </submittedName>
</protein>
<sequence length="230" mass="25999">MGFHGPEASTLLRERLGSQDLGKLSEREEGVIKEKMAAVDKFFQDKISARYKLEVQFHEKRSYREPFMGIMYFMSNGDKFHGGGDSKVYLCDVDTCRGVVVPTEHSVVDLNEDPEQNKALKVVCPKCNKISFARDLLGERLLRLNINDWATAILNNFRYLGSNADIRLIFHHSDLQQHTALEMEKGAGGDIIDKARRSRTKAIYPLKNLIADTAHGADLHGRFLAFLRGS</sequence>
<gene>
    <name evidence="1" type="ORF">UFOVP127_48</name>
    <name evidence="2" type="ORF">UFOVP276_154</name>
</gene>
<evidence type="ECO:0000313" key="2">
    <source>
        <dbReference type="EMBL" id="CAB4135198.1"/>
    </source>
</evidence>
<proteinExistence type="predicted"/>
<accession>A0A6J5LCN0</accession>